<gene>
    <name evidence="2" type="ORF">CGOC_LOCUS7682</name>
</gene>
<keyword evidence="1" id="KW-0175">Coiled coil</keyword>
<evidence type="ECO:0000313" key="2">
    <source>
        <dbReference type="EMBL" id="VDK80249.1"/>
    </source>
</evidence>
<dbReference type="OrthoDB" id="10530465at2759"/>
<dbReference type="AlphaFoldDB" id="A0A3P6TA93"/>
<keyword evidence="3" id="KW-1185">Reference proteome</keyword>
<evidence type="ECO:0000256" key="1">
    <source>
        <dbReference type="SAM" id="Coils"/>
    </source>
</evidence>
<reference evidence="2 3" key="1">
    <citation type="submission" date="2018-11" db="EMBL/GenBank/DDBJ databases">
        <authorList>
            <consortium name="Pathogen Informatics"/>
        </authorList>
    </citation>
    <scope>NUCLEOTIDE SEQUENCE [LARGE SCALE GENOMIC DNA]</scope>
</reference>
<dbReference type="Proteomes" id="UP000271889">
    <property type="component" value="Unassembled WGS sequence"/>
</dbReference>
<name>A0A3P6TA93_CYLGO</name>
<sequence length="106" mass="12270">MKATKLFFVILCGVGMTIWLFLFLGLAGQDVLPMVDEVEKVSSAIFSLQRQVEQEKEELRRLKDVFNQLTIGKRSEKEFAQQKAHRQRIWSEPIPVVVGVYCELRT</sequence>
<protein>
    <submittedName>
        <fullName evidence="2">Uncharacterized protein</fullName>
    </submittedName>
</protein>
<feature type="coiled-coil region" evidence="1">
    <location>
        <begin position="38"/>
        <end position="69"/>
    </location>
</feature>
<proteinExistence type="predicted"/>
<accession>A0A3P6TA93</accession>
<dbReference type="EMBL" id="UYRV01026996">
    <property type="protein sequence ID" value="VDK80249.1"/>
    <property type="molecule type" value="Genomic_DNA"/>
</dbReference>
<evidence type="ECO:0000313" key="3">
    <source>
        <dbReference type="Proteomes" id="UP000271889"/>
    </source>
</evidence>
<organism evidence="2 3">
    <name type="scientific">Cylicostephanus goldi</name>
    <name type="common">Nematode worm</name>
    <dbReference type="NCBI Taxonomy" id="71465"/>
    <lineage>
        <taxon>Eukaryota</taxon>
        <taxon>Metazoa</taxon>
        <taxon>Ecdysozoa</taxon>
        <taxon>Nematoda</taxon>
        <taxon>Chromadorea</taxon>
        <taxon>Rhabditida</taxon>
        <taxon>Rhabditina</taxon>
        <taxon>Rhabditomorpha</taxon>
        <taxon>Strongyloidea</taxon>
        <taxon>Strongylidae</taxon>
        <taxon>Cylicostephanus</taxon>
    </lineage>
</organism>